<evidence type="ECO:0000313" key="3">
    <source>
        <dbReference type="Proteomes" id="UP000593567"/>
    </source>
</evidence>
<sequence>MYPSKVCVNDELLIICDTGNHRVVICSLNGNIQKVVGCGSEGCKDGSFIDCSFTSPQGLCQIGDVIYVADSHSHQIRSIDLKNEVVATLAGTGSQGRDVVGGKIGCEQALSTPWDIIPYSSAQLSKAANSTSEADTLLIAMAGSHQIWAYFLKSVVWWKNRTYEARTCVAIVGSGNEENRNNSYPQKAALAQPSGLTLNSPSNMCYIADSESSTVRQLSLNDGQVKGLAGGERDPMNLFAYGDVDGKGIEAKLQHPLGVCHIPDSDHIIICDSYNHKLKLMNTKTRIVTTLPVQGLSEPGGVSYHPHSRTLYIADTNNHCIKTLVLPSDLTTLSELNVEELNVTTTDDMDSPRRYLFDHSKKSVIRVTYDSLQVSSHDKEVVTISYNLPEDSYLTEEAESQYRVTFRSTENQTTVKSLTKVVQPCKDKTATVNVCTELSPADVKSCEGMELTLELLLYYCSKTENVCKRMCVIITQFINFAK</sequence>
<dbReference type="PANTHER" id="PTHR46388">
    <property type="entry name" value="NHL REPEAT-CONTAINING PROTEIN 2"/>
    <property type="match status" value="1"/>
</dbReference>
<dbReference type="InterPro" id="IPR011042">
    <property type="entry name" value="6-blade_b-propeller_TolB-like"/>
</dbReference>
<protein>
    <submittedName>
        <fullName evidence="2">NHLRC2</fullName>
    </submittedName>
</protein>
<dbReference type="OrthoDB" id="273823at2759"/>
<gene>
    <name evidence="2" type="ORF">EB796_001637</name>
</gene>
<accession>A0A7J7KPJ7</accession>
<dbReference type="Proteomes" id="UP000593567">
    <property type="component" value="Unassembled WGS sequence"/>
</dbReference>
<dbReference type="AlphaFoldDB" id="A0A7J7KPJ7"/>
<dbReference type="SUPFAM" id="SSF101898">
    <property type="entry name" value="NHL repeat"/>
    <property type="match status" value="1"/>
</dbReference>
<name>A0A7J7KPJ7_BUGNE</name>
<dbReference type="Gene3D" id="2.120.10.30">
    <property type="entry name" value="TolB, C-terminal domain"/>
    <property type="match status" value="2"/>
</dbReference>
<proteinExistence type="predicted"/>
<organism evidence="2 3">
    <name type="scientific">Bugula neritina</name>
    <name type="common">Brown bryozoan</name>
    <name type="synonym">Sertularia neritina</name>
    <dbReference type="NCBI Taxonomy" id="10212"/>
    <lineage>
        <taxon>Eukaryota</taxon>
        <taxon>Metazoa</taxon>
        <taxon>Spiralia</taxon>
        <taxon>Lophotrochozoa</taxon>
        <taxon>Bryozoa</taxon>
        <taxon>Gymnolaemata</taxon>
        <taxon>Cheilostomatida</taxon>
        <taxon>Flustrina</taxon>
        <taxon>Buguloidea</taxon>
        <taxon>Bugulidae</taxon>
        <taxon>Bugula</taxon>
    </lineage>
</organism>
<evidence type="ECO:0000313" key="2">
    <source>
        <dbReference type="EMBL" id="KAF6040068.1"/>
    </source>
</evidence>
<evidence type="ECO:0000256" key="1">
    <source>
        <dbReference type="ARBA" id="ARBA00022737"/>
    </source>
</evidence>
<comment type="caution">
    <text evidence="2">The sequence shown here is derived from an EMBL/GenBank/DDBJ whole genome shotgun (WGS) entry which is preliminary data.</text>
</comment>
<dbReference type="InterPro" id="IPR001258">
    <property type="entry name" value="NHL_repeat"/>
</dbReference>
<reference evidence="2" key="1">
    <citation type="submission" date="2020-06" db="EMBL/GenBank/DDBJ databases">
        <title>Draft genome of Bugula neritina, a colonial animal packing powerful symbionts and potential medicines.</title>
        <authorList>
            <person name="Rayko M."/>
        </authorList>
    </citation>
    <scope>NUCLEOTIDE SEQUENCE [LARGE SCALE GENOMIC DNA]</scope>
    <source>
        <strain evidence="2">Kwan_BN1</strain>
    </source>
</reference>
<dbReference type="PANTHER" id="PTHR46388:SF2">
    <property type="entry name" value="NHL REPEAT-CONTAINING PROTEIN 2"/>
    <property type="match status" value="1"/>
</dbReference>
<dbReference type="EMBL" id="VXIV02000185">
    <property type="protein sequence ID" value="KAF6040068.1"/>
    <property type="molecule type" value="Genomic_DNA"/>
</dbReference>
<dbReference type="InterPro" id="IPR045302">
    <property type="entry name" value="NHL2_NHL_rpt_dom"/>
</dbReference>
<keyword evidence="1" id="KW-0677">Repeat</keyword>
<dbReference type="CDD" id="cd14951">
    <property type="entry name" value="NHL-2_like"/>
    <property type="match status" value="1"/>
</dbReference>
<dbReference type="Pfam" id="PF01436">
    <property type="entry name" value="NHL"/>
    <property type="match status" value="1"/>
</dbReference>
<keyword evidence="3" id="KW-1185">Reference proteome</keyword>